<name>A0A2I0J2S2_PUNGR</name>
<accession>A0A2I0J2S2</accession>
<proteinExistence type="predicted"/>
<keyword evidence="2" id="KW-1185">Reference proteome</keyword>
<comment type="caution">
    <text evidence="1">The sequence shown here is derived from an EMBL/GenBank/DDBJ whole genome shotgun (WGS) entry which is preliminary data.</text>
</comment>
<dbReference type="EMBL" id="PGOL01002139">
    <property type="protein sequence ID" value="PKI50210.1"/>
    <property type="molecule type" value="Genomic_DNA"/>
</dbReference>
<evidence type="ECO:0000313" key="1">
    <source>
        <dbReference type="EMBL" id="PKI50210.1"/>
    </source>
</evidence>
<organism evidence="1 2">
    <name type="scientific">Punica granatum</name>
    <name type="common">Pomegranate</name>
    <dbReference type="NCBI Taxonomy" id="22663"/>
    <lineage>
        <taxon>Eukaryota</taxon>
        <taxon>Viridiplantae</taxon>
        <taxon>Streptophyta</taxon>
        <taxon>Embryophyta</taxon>
        <taxon>Tracheophyta</taxon>
        <taxon>Spermatophyta</taxon>
        <taxon>Magnoliopsida</taxon>
        <taxon>eudicotyledons</taxon>
        <taxon>Gunneridae</taxon>
        <taxon>Pentapetalae</taxon>
        <taxon>rosids</taxon>
        <taxon>malvids</taxon>
        <taxon>Myrtales</taxon>
        <taxon>Lythraceae</taxon>
        <taxon>Punica</taxon>
    </lineage>
</organism>
<reference evidence="1 2" key="1">
    <citation type="submission" date="2017-11" db="EMBL/GenBank/DDBJ databases">
        <title>De-novo sequencing of pomegranate (Punica granatum L.) genome.</title>
        <authorList>
            <person name="Akparov Z."/>
            <person name="Amiraslanov A."/>
            <person name="Hajiyeva S."/>
            <person name="Abbasov M."/>
            <person name="Kaur K."/>
            <person name="Hamwieh A."/>
            <person name="Solovyev V."/>
            <person name="Salamov A."/>
            <person name="Braich B."/>
            <person name="Kosarev P."/>
            <person name="Mahmoud A."/>
            <person name="Hajiyev E."/>
            <person name="Babayeva S."/>
            <person name="Izzatullayeva V."/>
            <person name="Mammadov A."/>
            <person name="Mammadov A."/>
            <person name="Sharifova S."/>
            <person name="Ojaghi J."/>
            <person name="Eynullazada K."/>
            <person name="Bayramov B."/>
            <person name="Abdulazimova A."/>
            <person name="Shahmuradov I."/>
        </authorList>
    </citation>
    <scope>NUCLEOTIDE SEQUENCE [LARGE SCALE GENOMIC DNA]</scope>
    <source>
        <strain evidence="2">cv. AG2017</strain>
        <tissue evidence="1">Leaf</tissue>
    </source>
</reference>
<evidence type="ECO:0000313" key="2">
    <source>
        <dbReference type="Proteomes" id="UP000233551"/>
    </source>
</evidence>
<dbReference type="Proteomes" id="UP000233551">
    <property type="component" value="Unassembled WGS sequence"/>
</dbReference>
<dbReference type="AlphaFoldDB" id="A0A2I0J2S2"/>
<protein>
    <submittedName>
        <fullName evidence="1">Uncharacterized protein</fullName>
    </submittedName>
</protein>
<gene>
    <name evidence="1" type="ORF">CRG98_029393</name>
</gene>
<sequence>MEGNPHNSSKSRVIYLAPRYEERVEEVFESRVTRWNPRMDVQVHRVDVRASWVRDWACGERQGTQEDVRRAAARDGRTGVRLRDCHCSPESTG</sequence>